<protein>
    <submittedName>
        <fullName evidence="1">Plant UBX domain-containing protein 2</fullName>
    </submittedName>
</protein>
<accession>A0A1D6I412</accession>
<gene>
    <name evidence="1" type="ORF">ZEAMMB73_Zm00001d020411</name>
</gene>
<evidence type="ECO:0000313" key="1">
    <source>
        <dbReference type="EMBL" id="ONM54878.1"/>
    </source>
</evidence>
<name>A0A1D6I412_MAIZE</name>
<sequence length="207" mass="23882">MEVIVVSWEKVTRPLSLGGLGIPNLIYKGWALQMWLWLQKTDQHRPWCGGAAWTSPSSHRSRSCLIARLSLEGNGNNTRFWTDRWLNENSISILAPEVFYKVDKRAIKSRTVAEALEDRSWVRDIRSPLSLVGIQQYLVLWDFLEEVALNDDEDKHEWRHEASGCFSPASCNPAIRSYLWAPSRLSHGRDYGNRGHLQNARCFFGWP</sequence>
<proteinExistence type="predicted"/>
<dbReference type="EMBL" id="CM007650">
    <property type="protein sequence ID" value="ONM54878.1"/>
    <property type="molecule type" value="Genomic_DNA"/>
</dbReference>
<dbReference type="AlphaFoldDB" id="A0A1D6I412"/>
<organism evidence="1">
    <name type="scientific">Zea mays</name>
    <name type="common">Maize</name>
    <dbReference type="NCBI Taxonomy" id="4577"/>
    <lineage>
        <taxon>Eukaryota</taxon>
        <taxon>Viridiplantae</taxon>
        <taxon>Streptophyta</taxon>
        <taxon>Embryophyta</taxon>
        <taxon>Tracheophyta</taxon>
        <taxon>Spermatophyta</taxon>
        <taxon>Magnoliopsida</taxon>
        <taxon>Liliopsida</taxon>
        <taxon>Poales</taxon>
        <taxon>Poaceae</taxon>
        <taxon>PACMAD clade</taxon>
        <taxon>Panicoideae</taxon>
        <taxon>Andropogonodae</taxon>
        <taxon>Andropogoneae</taxon>
        <taxon>Tripsacinae</taxon>
        <taxon>Zea</taxon>
    </lineage>
</organism>
<reference evidence="1" key="1">
    <citation type="submission" date="2015-12" db="EMBL/GenBank/DDBJ databases">
        <title>Update maize B73 reference genome by single molecule sequencing technologies.</title>
        <authorList>
            <consortium name="Maize Genome Sequencing Project"/>
            <person name="Ware D."/>
        </authorList>
    </citation>
    <scope>NUCLEOTIDE SEQUENCE [LARGE SCALE GENOMIC DNA]</scope>
    <source>
        <tissue evidence="1">Seedling</tissue>
    </source>
</reference>